<keyword evidence="1" id="KW-0812">Transmembrane</keyword>
<feature type="chain" id="PRO_5027107859" evidence="2">
    <location>
        <begin position="21"/>
        <end position="217"/>
    </location>
</feature>
<evidence type="ECO:0000313" key="3">
    <source>
        <dbReference type="EMBL" id="VTR92132.1"/>
    </source>
</evidence>
<dbReference type="KEGG" id="gms:SOIL9_55820"/>
<reference evidence="3 4" key="1">
    <citation type="submission" date="2019-05" db="EMBL/GenBank/DDBJ databases">
        <authorList>
            <consortium name="Science for Life Laboratories"/>
        </authorList>
    </citation>
    <scope>NUCLEOTIDE SEQUENCE [LARGE SCALE GENOMIC DNA]</scope>
    <source>
        <strain evidence="3">Soil9</strain>
    </source>
</reference>
<gene>
    <name evidence="3" type="ORF">SOIL9_55820</name>
</gene>
<feature type="signal peptide" evidence="2">
    <location>
        <begin position="1"/>
        <end position="20"/>
    </location>
</feature>
<protein>
    <submittedName>
        <fullName evidence="3">Uncharacterized protein</fullName>
    </submittedName>
</protein>
<feature type="transmembrane region" description="Helical" evidence="1">
    <location>
        <begin position="191"/>
        <end position="211"/>
    </location>
</feature>
<dbReference type="RefSeq" id="WP_162667040.1">
    <property type="nucleotide sequence ID" value="NZ_LR593886.1"/>
</dbReference>
<dbReference type="Proteomes" id="UP000464178">
    <property type="component" value="Chromosome"/>
</dbReference>
<proteinExistence type="predicted"/>
<evidence type="ECO:0000256" key="1">
    <source>
        <dbReference type="SAM" id="Phobius"/>
    </source>
</evidence>
<accession>A0A6P2CYC5</accession>
<name>A0A6P2CYC5_9BACT</name>
<sequence length="217" mass="22999">MRPLFFALAALLLTAAQTNAGFVVSLQVTDGVSAYPGITLDGGQTYIVDLPDGSQIKGIADYYLPRSLGIFGSLVLPAVPVGKSYDIEFTIRYTAESPYGQQPFPAPGGADNWFGTYTYFSGDTKGSPGISGTVSSSIDSWSTDKLSVTKPWVLSDYALTGRTSSSVYAQSWNVHLDGGFKGATLSAGSAFYTPAPPAAVLVLSALPFFALRRLRLR</sequence>
<keyword evidence="1" id="KW-0472">Membrane</keyword>
<dbReference type="EMBL" id="LR593886">
    <property type="protein sequence ID" value="VTR92132.1"/>
    <property type="molecule type" value="Genomic_DNA"/>
</dbReference>
<evidence type="ECO:0000256" key="2">
    <source>
        <dbReference type="SAM" id="SignalP"/>
    </source>
</evidence>
<keyword evidence="4" id="KW-1185">Reference proteome</keyword>
<keyword evidence="2" id="KW-0732">Signal</keyword>
<evidence type="ECO:0000313" key="4">
    <source>
        <dbReference type="Proteomes" id="UP000464178"/>
    </source>
</evidence>
<keyword evidence="1" id="KW-1133">Transmembrane helix</keyword>
<dbReference type="AlphaFoldDB" id="A0A6P2CYC5"/>
<organism evidence="3 4">
    <name type="scientific">Gemmata massiliana</name>
    <dbReference type="NCBI Taxonomy" id="1210884"/>
    <lineage>
        <taxon>Bacteria</taxon>
        <taxon>Pseudomonadati</taxon>
        <taxon>Planctomycetota</taxon>
        <taxon>Planctomycetia</taxon>
        <taxon>Gemmatales</taxon>
        <taxon>Gemmataceae</taxon>
        <taxon>Gemmata</taxon>
    </lineage>
</organism>